<comment type="caution">
    <text evidence="1">The sequence shown here is derived from an EMBL/GenBank/DDBJ whole genome shotgun (WGS) entry which is preliminary data.</text>
</comment>
<keyword evidence="2" id="KW-1185">Reference proteome</keyword>
<evidence type="ECO:0000313" key="1">
    <source>
        <dbReference type="EMBL" id="KAG0574956.1"/>
    </source>
</evidence>
<name>A0A8T0HVT7_CERPU</name>
<proteinExistence type="predicted"/>
<protein>
    <submittedName>
        <fullName evidence="1">Uncharacterized protein</fullName>
    </submittedName>
</protein>
<organism evidence="1 2">
    <name type="scientific">Ceratodon purpureus</name>
    <name type="common">Fire moss</name>
    <name type="synonym">Dicranum purpureum</name>
    <dbReference type="NCBI Taxonomy" id="3225"/>
    <lineage>
        <taxon>Eukaryota</taxon>
        <taxon>Viridiplantae</taxon>
        <taxon>Streptophyta</taxon>
        <taxon>Embryophyta</taxon>
        <taxon>Bryophyta</taxon>
        <taxon>Bryophytina</taxon>
        <taxon>Bryopsida</taxon>
        <taxon>Dicranidae</taxon>
        <taxon>Pseudoditrichales</taxon>
        <taxon>Ditrichaceae</taxon>
        <taxon>Ceratodon</taxon>
    </lineage>
</organism>
<sequence>MDGWSPRTKVCYGFCQENEEGNIILVWNLAELDEALNGIETSLDEEDVTSVENAGGGSKTRVGVSVVHAVEGSAGAEGVHRGLAADDHGAITDTSDCHHAHRSQLLAQGLQRSEAGDTPVYVPPCPLCE</sequence>
<evidence type="ECO:0000313" key="2">
    <source>
        <dbReference type="Proteomes" id="UP000822688"/>
    </source>
</evidence>
<dbReference type="AlphaFoldDB" id="A0A8T0HVT7"/>
<accession>A0A8T0HVT7</accession>
<gene>
    <name evidence="1" type="ORF">KC19_VG305600</name>
</gene>
<dbReference type="EMBL" id="CM026426">
    <property type="protein sequence ID" value="KAG0574956.1"/>
    <property type="molecule type" value="Genomic_DNA"/>
</dbReference>
<reference evidence="1" key="1">
    <citation type="submission" date="2020-06" db="EMBL/GenBank/DDBJ databases">
        <title>WGS assembly of Ceratodon purpureus strain R40.</title>
        <authorList>
            <person name="Carey S.B."/>
            <person name="Jenkins J."/>
            <person name="Shu S."/>
            <person name="Lovell J.T."/>
            <person name="Sreedasyam A."/>
            <person name="Maumus F."/>
            <person name="Tiley G.P."/>
            <person name="Fernandez-Pozo N."/>
            <person name="Barry K."/>
            <person name="Chen C."/>
            <person name="Wang M."/>
            <person name="Lipzen A."/>
            <person name="Daum C."/>
            <person name="Saski C.A."/>
            <person name="Payton A.C."/>
            <person name="Mcbreen J.C."/>
            <person name="Conrad R.E."/>
            <person name="Kollar L.M."/>
            <person name="Olsson S."/>
            <person name="Huttunen S."/>
            <person name="Landis J.B."/>
            <person name="Wickett N.J."/>
            <person name="Johnson M.G."/>
            <person name="Rensing S.A."/>
            <person name="Grimwood J."/>
            <person name="Schmutz J."/>
            <person name="Mcdaniel S.F."/>
        </authorList>
    </citation>
    <scope>NUCLEOTIDE SEQUENCE</scope>
    <source>
        <strain evidence="1">R40</strain>
    </source>
</reference>
<dbReference type="Proteomes" id="UP000822688">
    <property type="component" value="Chromosome V"/>
</dbReference>